<protein>
    <submittedName>
        <fullName evidence="1">Uncharacterized protein</fullName>
    </submittedName>
</protein>
<sequence length="77" mass="8879">MPDETSKFHILTICCIITNRFFSKGPRLRTSILLCFHLTVRHSGAELFSRTISKSKQERNLKIGWLILVDIKFGLNS</sequence>
<accession>A0A0K2UAP3</accession>
<name>A0A0K2UAP3_LEPSM</name>
<dbReference type="AlphaFoldDB" id="A0A0K2UAP3"/>
<evidence type="ECO:0000313" key="1">
    <source>
        <dbReference type="EMBL" id="CDW35140.1"/>
    </source>
</evidence>
<dbReference type="EMBL" id="HACA01017779">
    <property type="protein sequence ID" value="CDW35140.1"/>
    <property type="molecule type" value="Transcribed_RNA"/>
</dbReference>
<proteinExistence type="predicted"/>
<organism evidence="1">
    <name type="scientific">Lepeophtheirus salmonis</name>
    <name type="common">Salmon louse</name>
    <name type="synonym">Caligus salmonis</name>
    <dbReference type="NCBI Taxonomy" id="72036"/>
    <lineage>
        <taxon>Eukaryota</taxon>
        <taxon>Metazoa</taxon>
        <taxon>Ecdysozoa</taxon>
        <taxon>Arthropoda</taxon>
        <taxon>Crustacea</taxon>
        <taxon>Multicrustacea</taxon>
        <taxon>Hexanauplia</taxon>
        <taxon>Copepoda</taxon>
        <taxon>Siphonostomatoida</taxon>
        <taxon>Caligidae</taxon>
        <taxon>Lepeophtheirus</taxon>
    </lineage>
</organism>
<reference evidence="1" key="1">
    <citation type="submission" date="2014-05" db="EMBL/GenBank/DDBJ databases">
        <authorList>
            <person name="Chronopoulou M."/>
        </authorList>
    </citation>
    <scope>NUCLEOTIDE SEQUENCE</scope>
    <source>
        <tissue evidence="1">Whole organism</tissue>
    </source>
</reference>